<protein>
    <submittedName>
        <fullName evidence="2">Uncharacterized protein</fullName>
    </submittedName>
</protein>
<comment type="caution">
    <text evidence="2">The sequence shown here is derived from an EMBL/GenBank/DDBJ whole genome shotgun (WGS) entry which is preliminary data.</text>
</comment>
<reference evidence="2 3" key="1">
    <citation type="submission" date="2015-08" db="EMBL/GenBank/DDBJ databases">
        <title>Next Generation Sequencing and Analysis of the Genome of Puccinia sorghi L Schw, the Causal Agent of Maize Common Rust.</title>
        <authorList>
            <person name="Rochi L."/>
            <person name="Burguener G."/>
            <person name="Darino M."/>
            <person name="Turjanski A."/>
            <person name="Kreff E."/>
            <person name="Dieguez M.J."/>
            <person name="Sacco F."/>
        </authorList>
    </citation>
    <scope>NUCLEOTIDE SEQUENCE [LARGE SCALE GENOMIC DNA]</scope>
    <source>
        <strain evidence="2 3">RO10H11247</strain>
    </source>
</reference>
<sequence length="331" mass="38098">MMEIGSRYSKDMEGIQRRYKMRYNWDIVKQPPWKPILFIPLFGTFFELLLFFLDPHPSGYPFKNLLKTLTKPCPSLFSAFVAVICRGEEASGVLQIPFVVLIKPIHTKMGCGCFQKRLNPQRLLNHFRVCADFLDHTEDFITPAHDFGGCRTVSVQKNGVSTLISKNTKGNVSNKNGSFWCGRKSLPLGLNHIVSNFSNSSNKHSLSPLFASCKPERDSEYIRLGTLHTHNFTPPSSSAPELSLGDHSWHPHSKFHKRYKGSLCTFYGTFYAGVKNGPVYSSSYKVHKICRKMIKYISFSFRMFCMILESLGYFYYKKESKKWTRSRNYDI</sequence>
<dbReference type="VEuPathDB" id="FungiDB:VP01_1079g2"/>
<dbReference type="Proteomes" id="UP000037035">
    <property type="component" value="Unassembled WGS sequence"/>
</dbReference>
<keyword evidence="3" id="KW-1185">Reference proteome</keyword>
<evidence type="ECO:0000313" key="2">
    <source>
        <dbReference type="EMBL" id="KNZ63982.1"/>
    </source>
</evidence>
<gene>
    <name evidence="2" type="ORF">VP01_1079g2</name>
</gene>
<dbReference type="AlphaFoldDB" id="A0A0L6VTN9"/>
<name>A0A0L6VTN9_9BASI</name>
<organism evidence="2 3">
    <name type="scientific">Puccinia sorghi</name>
    <dbReference type="NCBI Taxonomy" id="27349"/>
    <lineage>
        <taxon>Eukaryota</taxon>
        <taxon>Fungi</taxon>
        <taxon>Dikarya</taxon>
        <taxon>Basidiomycota</taxon>
        <taxon>Pucciniomycotina</taxon>
        <taxon>Pucciniomycetes</taxon>
        <taxon>Pucciniales</taxon>
        <taxon>Pucciniaceae</taxon>
        <taxon>Puccinia</taxon>
    </lineage>
</organism>
<proteinExistence type="predicted"/>
<evidence type="ECO:0000256" key="1">
    <source>
        <dbReference type="SAM" id="Phobius"/>
    </source>
</evidence>
<feature type="transmembrane region" description="Helical" evidence="1">
    <location>
        <begin position="296"/>
        <end position="316"/>
    </location>
</feature>
<evidence type="ECO:0000313" key="3">
    <source>
        <dbReference type="Proteomes" id="UP000037035"/>
    </source>
</evidence>
<keyword evidence="1" id="KW-0472">Membrane</keyword>
<keyword evidence="1" id="KW-0812">Transmembrane</keyword>
<keyword evidence="1" id="KW-1133">Transmembrane helix</keyword>
<dbReference type="EMBL" id="LAVV01000887">
    <property type="protein sequence ID" value="KNZ63982.1"/>
    <property type="molecule type" value="Genomic_DNA"/>
</dbReference>
<accession>A0A0L6VTN9</accession>